<reference evidence="1 2" key="1">
    <citation type="journal article" date="2018" name="Front. Plant Sci.">
        <title>Red Clover (Trifolium pratense) and Zigzag Clover (T. medium) - A Picture of Genomic Similarities and Differences.</title>
        <authorList>
            <person name="Dluhosova J."/>
            <person name="Istvanek J."/>
            <person name="Nedelnik J."/>
            <person name="Repkova J."/>
        </authorList>
    </citation>
    <scope>NUCLEOTIDE SEQUENCE [LARGE SCALE GENOMIC DNA]</scope>
    <source>
        <strain evidence="2">cv. 10/8</strain>
        <tissue evidence="1">Leaf</tissue>
    </source>
</reference>
<keyword evidence="2" id="KW-1185">Reference proteome</keyword>
<sequence length="26" mass="2749">TSLHGDSPYPSFTSTVTVSNLAIKII</sequence>
<accession>A0A392U7T6</accession>
<dbReference type="Proteomes" id="UP000265520">
    <property type="component" value="Unassembled WGS sequence"/>
</dbReference>
<dbReference type="EMBL" id="LXQA010758580">
    <property type="protein sequence ID" value="MCI69543.1"/>
    <property type="molecule type" value="Genomic_DNA"/>
</dbReference>
<name>A0A392U7T6_9FABA</name>
<proteinExistence type="predicted"/>
<feature type="non-terminal residue" evidence="1">
    <location>
        <position position="1"/>
    </location>
</feature>
<organism evidence="1 2">
    <name type="scientific">Trifolium medium</name>
    <dbReference type="NCBI Taxonomy" id="97028"/>
    <lineage>
        <taxon>Eukaryota</taxon>
        <taxon>Viridiplantae</taxon>
        <taxon>Streptophyta</taxon>
        <taxon>Embryophyta</taxon>
        <taxon>Tracheophyta</taxon>
        <taxon>Spermatophyta</taxon>
        <taxon>Magnoliopsida</taxon>
        <taxon>eudicotyledons</taxon>
        <taxon>Gunneridae</taxon>
        <taxon>Pentapetalae</taxon>
        <taxon>rosids</taxon>
        <taxon>fabids</taxon>
        <taxon>Fabales</taxon>
        <taxon>Fabaceae</taxon>
        <taxon>Papilionoideae</taxon>
        <taxon>50 kb inversion clade</taxon>
        <taxon>NPAAA clade</taxon>
        <taxon>Hologalegina</taxon>
        <taxon>IRL clade</taxon>
        <taxon>Trifolieae</taxon>
        <taxon>Trifolium</taxon>
    </lineage>
</organism>
<comment type="caution">
    <text evidence="1">The sequence shown here is derived from an EMBL/GenBank/DDBJ whole genome shotgun (WGS) entry which is preliminary data.</text>
</comment>
<protein>
    <submittedName>
        <fullName evidence="1">Uncharacterized protein</fullName>
    </submittedName>
</protein>
<evidence type="ECO:0000313" key="1">
    <source>
        <dbReference type="EMBL" id="MCI69543.1"/>
    </source>
</evidence>
<dbReference type="AlphaFoldDB" id="A0A392U7T6"/>
<evidence type="ECO:0000313" key="2">
    <source>
        <dbReference type="Proteomes" id="UP000265520"/>
    </source>
</evidence>